<dbReference type="InterPro" id="IPR001841">
    <property type="entry name" value="Znf_RING"/>
</dbReference>
<keyword evidence="7 10" id="KW-0472">Membrane</keyword>
<dbReference type="eggNOG" id="KOG0800">
    <property type="taxonomic scope" value="Eukaryota"/>
</dbReference>
<dbReference type="Pfam" id="PF13639">
    <property type="entry name" value="zf-RING_2"/>
    <property type="match status" value="1"/>
</dbReference>
<keyword evidence="5" id="KW-0862">Zinc</keyword>
<dbReference type="AlphaFoldDB" id="A0A0E0JRF8"/>
<dbReference type="GO" id="GO:0008270">
    <property type="term" value="F:zinc ion binding"/>
    <property type="evidence" value="ECO:0007669"/>
    <property type="project" value="UniProtKB-KW"/>
</dbReference>
<evidence type="ECO:0000256" key="4">
    <source>
        <dbReference type="ARBA" id="ARBA00022723"/>
    </source>
</evidence>
<dbReference type="HOGENOM" id="CLU_013137_9_0_1"/>
<evidence type="ECO:0000313" key="13">
    <source>
        <dbReference type="Proteomes" id="UP000026962"/>
    </source>
</evidence>
<evidence type="ECO:0000256" key="2">
    <source>
        <dbReference type="ARBA" id="ARBA00022679"/>
    </source>
</evidence>
<reference evidence="12" key="1">
    <citation type="submission" date="2015-04" db="UniProtKB">
        <authorList>
            <consortium name="EnsemblPlants"/>
        </authorList>
    </citation>
    <scope>IDENTIFICATION</scope>
</reference>
<dbReference type="InterPro" id="IPR013083">
    <property type="entry name" value="Znf_RING/FYVE/PHD"/>
</dbReference>
<dbReference type="PANTHER" id="PTHR46905">
    <property type="entry name" value="RING-H2 FINGER PROTEIN ATL78"/>
    <property type="match status" value="1"/>
</dbReference>
<accession>A0A0E0JRF8</accession>
<dbReference type="Proteomes" id="UP000026962">
    <property type="component" value="Chromosome 1"/>
</dbReference>
<evidence type="ECO:0000256" key="1">
    <source>
        <dbReference type="ARBA" id="ARBA00004167"/>
    </source>
</evidence>
<evidence type="ECO:0000256" key="10">
    <source>
        <dbReference type="SAM" id="Phobius"/>
    </source>
</evidence>
<evidence type="ECO:0000256" key="6">
    <source>
        <dbReference type="ARBA" id="ARBA00022989"/>
    </source>
</evidence>
<evidence type="ECO:0000256" key="3">
    <source>
        <dbReference type="ARBA" id="ARBA00022692"/>
    </source>
</evidence>
<evidence type="ECO:0000256" key="5">
    <source>
        <dbReference type="ARBA" id="ARBA00022833"/>
    </source>
</evidence>
<comment type="subcellular location">
    <subcellularLocation>
        <location evidence="1">Membrane</location>
        <topology evidence="1">Single-pass membrane protein</topology>
    </subcellularLocation>
</comment>
<organism evidence="12">
    <name type="scientific">Oryza punctata</name>
    <name type="common">Red rice</name>
    <dbReference type="NCBI Taxonomy" id="4537"/>
    <lineage>
        <taxon>Eukaryota</taxon>
        <taxon>Viridiplantae</taxon>
        <taxon>Streptophyta</taxon>
        <taxon>Embryophyta</taxon>
        <taxon>Tracheophyta</taxon>
        <taxon>Spermatophyta</taxon>
        <taxon>Magnoliopsida</taxon>
        <taxon>Liliopsida</taxon>
        <taxon>Poales</taxon>
        <taxon>Poaceae</taxon>
        <taxon>BOP clade</taxon>
        <taxon>Oryzoideae</taxon>
        <taxon>Oryzeae</taxon>
        <taxon>Oryzinae</taxon>
        <taxon>Oryza</taxon>
    </lineage>
</organism>
<dbReference type="GO" id="GO:0016740">
    <property type="term" value="F:transferase activity"/>
    <property type="evidence" value="ECO:0007669"/>
    <property type="project" value="UniProtKB-KW"/>
</dbReference>
<feature type="domain" description="RING-type" evidence="11">
    <location>
        <begin position="213"/>
        <end position="255"/>
    </location>
</feature>
<keyword evidence="4" id="KW-0479">Metal-binding</keyword>
<dbReference type="GO" id="GO:0016567">
    <property type="term" value="P:protein ubiquitination"/>
    <property type="evidence" value="ECO:0007669"/>
    <property type="project" value="InterPro"/>
</dbReference>
<keyword evidence="6 10" id="KW-1133">Transmembrane helix</keyword>
<dbReference type="Gene3D" id="3.30.40.10">
    <property type="entry name" value="Zinc/RING finger domain, C3HC4 (zinc finger)"/>
    <property type="match status" value="1"/>
</dbReference>
<dbReference type="STRING" id="4537.A0A0E0JRF8"/>
<dbReference type="SMART" id="SM00184">
    <property type="entry name" value="RING"/>
    <property type="match status" value="1"/>
</dbReference>
<dbReference type="Gramene" id="OPUNC01G37190.1">
    <property type="protein sequence ID" value="OPUNC01G37190.1"/>
    <property type="gene ID" value="OPUNC01G37190"/>
</dbReference>
<keyword evidence="3 10" id="KW-0812">Transmembrane</keyword>
<dbReference type="OMA" id="TCRREPF"/>
<protein>
    <recommendedName>
        <fullName evidence="11">RING-type domain-containing protein</fullName>
    </recommendedName>
</protein>
<evidence type="ECO:0000313" key="12">
    <source>
        <dbReference type="EnsemblPlants" id="OPUNC01G37190.1"/>
    </source>
</evidence>
<evidence type="ECO:0000259" key="11">
    <source>
        <dbReference type="PROSITE" id="PS50089"/>
    </source>
</evidence>
<evidence type="ECO:0000256" key="8">
    <source>
        <dbReference type="ARBA" id="ARBA00024209"/>
    </source>
</evidence>
<dbReference type="EnsemblPlants" id="OPUNC01G37190.1">
    <property type="protein sequence ID" value="OPUNC01G37190.1"/>
    <property type="gene ID" value="OPUNC01G37190"/>
</dbReference>
<keyword evidence="9" id="KW-0863">Zinc-finger</keyword>
<evidence type="ECO:0000256" key="9">
    <source>
        <dbReference type="PROSITE-ProRule" id="PRU00175"/>
    </source>
</evidence>
<dbReference type="PROSITE" id="PS50089">
    <property type="entry name" value="ZF_RING_2"/>
    <property type="match status" value="1"/>
</dbReference>
<feature type="transmembrane region" description="Helical" evidence="10">
    <location>
        <begin position="116"/>
        <end position="138"/>
    </location>
</feature>
<evidence type="ECO:0000256" key="7">
    <source>
        <dbReference type="ARBA" id="ARBA00023136"/>
    </source>
</evidence>
<name>A0A0E0JRF8_ORYPU</name>
<dbReference type="SUPFAM" id="SSF57850">
    <property type="entry name" value="RING/U-box"/>
    <property type="match status" value="1"/>
</dbReference>
<dbReference type="GO" id="GO:0016020">
    <property type="term" value="C:membrane"/>
    <property type="evidence" value="ECO:0007669"/>
    <property type="project" value="UniProtKB-SubCell"/>
</dbReference>
<keyword evidence="13" id="KW-1185">Reference proteome</keyword>
<sequence>MTATRNIFTIKIPLRTATFLYKSPPSPCDERTLLPRDHRIYRARAYAWPLLGAIHEGVSCQDMDVEQLQQHARRLLSNGRVAAAAAAVASPGPAERVFEGGAAPAARPAPFSSLDATVITVLSLLLCVLVVGLVLHAIARCAFRVTRRVCYGQEPPGDHGEEAAAAAASRPTTERCARVARKKPGCAIAEKIPAIICPAGGLDHLAGCGSTECAICLTEFAQGDRVRVLPRCGHGFHARCIDRWLAARQTCPTCRREPFAKPAPPPAVQLQVLP</sequence>
<keyword evidence="2" id="KW-0808">Transferase</keyword>
<comment type="similarity">
    <text evidence="8">Belongs to the RING-type zinc finger family. ATL subfamily.</text>
</comment>
<proteinExistence type="inferred from homology"/>
<dbReference type="CDD" id="cd16461">
    <property type="entry name" value="RING-H2_EL5-like"/>
    <property type="match status" value="1"/>
</dbReference>
<dbReference type="InterPro" id="IPR044602">
    <property type="entry name" value="ATL10/ATL72-79-like"/>
</dbReference>
<dbReference type="PANTHER" id="PTHR46905:SF7">
    <property type="entry name" value="RING-H2 FINGER PROTEIN ATL78"/>
    <property type="match status" value="1"/>
</dbReference>
<reference evidence="12" key="2">
    <citation type="submission" date="2018-05" db="EMBL/GenBank/DDBJ databases">
        <title>OpunRS2 (Oryza punctata Reference Sequence Version 2).</title>
        <authorList>
            <person name="Zhang J."/>
            <person name="Kudrna D."/>
            <person name="Lee S."/>
            <person name="Talag J."/>
            <person name="Welchert J."/>
            <person name="Wing R.A."/>
        </authorList>
    </citation>
    <scope>NUCLEOTIDE SEQUENCE [LARGE SCALE GENOMIC DNA]</scope>
</reference>